<evidence type="ECO:0000313" key="2">
    <source>
        <dbReference type="WBParaSite" id="SMUV_0000156401-mRNA-1"/>
    </source>
</evidence>
<reference evidence="2" key="1">
    <citation type="submission" date="2017-02" db="UniProtKB">
        <authorList>
            <consortium name="WormBaseParasite"/>
        </authorList>
    </citation>
    <scope>IDENTIFICATION</scope>
</reference>
<dbReference type="AlphaFoldDB" id="A0A0N5ABN8"/>
<proteinExistence type="predicted"/>
<name>A0A0N5ABN8_9BILA</name>
<dbReference type="Proteomes" id="UP000046393">
    <property type="component" value="Unplaced"/>
</dbReference>
<sequence length="279" mass="32147">MDSGVYLTTALNPEVQFLVRLEYNDIEEPTPWNRLTIDSANNAQSLNVPNENGTLCEESIIKWQQKIENPFFSTNDQASTACPSSSFARRRLFTYVNGEVVPESTKLKFAKMETENKLLKANDEDISVPVNNTWSSRVVPLIKRRNPVVNLPTKESKRKGRRVKYSVISMYIMAYLGPMEKDKEEYDENDEYIVCKICMLNGTVLTFEPDITAKKRVMQSRYGSYIASVAIDHSCFNTFYDLPQEQITRLSPYGIGSFDMPKDRYLQINYLIEIGKYFL</sequence>
<dbReference type="STRING" id="451379.A0A0N5ABN8"/>
<keyword evidence="1" id="KW-1185">Reference proteome</keyword>
<evidence type="ECO:0000313" key="1">
    <source>
        <dbReference type="Proteomes" id="UP000046393"/>
    </source>
</evidence>
<accession>A0A0N5ABN8</accession>
<dbReference type="WBParaSite" id="SMUV_0000156401-mRNA-1">
    <property type="protein sequence ID" value="SMUV_0000156401-mRNA-1"/>
    <property type="gene ID" value="SMUV_0000156401"/>
</dbReference>
<protein>
    <submittedName>
        <fullName evidence="2">Uncharacterized protein</fullName>
    </submittedName>
</protein>
<organism evidence="1 2">
    <name type="scientific">Syphacia muris</name>
    <dbReference type="NCBI Taxonomy" id="451379"/>
    <lineage>
        <taxon>Eukaryota</taxon>
        <taxon>Metazoa</taxon>
        <taxon>Ecdysozoa</taxon>
        <taxon>Nematoda</taxon>
        <taxon>Chromadorea</taxon>
        <taxon>Rhabditida</taxon>
        <taxon>Spirurina</taxon>
        <taxon>Oxyuridomorpha</taxon>
        <taxon>Oxyuroidea</taxon>
        <taxon>Oxyuridae</taxon>
        <taxon>Syphacia</taxon>
    </lineage>
</organism>